<dbReference type="Proteomes" id="UP001482620">
    <property type="component" value="Unassembled WGS sequence"/>
</dbReference>
<accession>A0ABV0UYI1</accession>
<proteinExistence type="predicted"/>
<evidence type="ECO:0000313" key="2">
    <source>
        <dbReference type="Proteomes" id="UP001482620"/>
    </source>
</evidence>
<sequence>MLMSVKRKLEKQCYFQTRHLVSHVNYMFNSSYFCFMKNFLLFINFFQQLYETWHIQWGQIAIRYPGNCVSLPNITSNLVEKLFWQTTVKHLLKLVILPDHISGENLSYSCAEILQIS</sequence>
<keyword evidence="2" id="KW-1185">Reference proteome</keyword>
<protein>
    <submittedName>
        <fullName evidence="1">Uncharacterized protein</fullName>
    </submittedName>
</protein>
<organism evidence="1 2">
    <name type="scientific">Ilyodon furcidens</name>
    <name type="common">goldbreast splitfin</name>
    <dbReference type="NCBI Taxonomy" id="33524"/>
    <lineage>
        <taxon>Eukaryota</taxon>
        <taxon>Metazoa</taxon>
        <taxon>Chordata</taxon>
        <taxon>Craniata</taxon>
        <taxon>Vertebrata</taxon>
        <taxon>Euteleostomi</taxon>
        <taxon>Actinopterygii</taxon>
        <taxon>Neopterygii</taxon>
        <taxon>Teleostei</taxon>
        <taxon>Neoteleostei</taxon>
        <taxon>Acanthomorphata</taxon>
        <taxon>Ovalentaria</taxon>
        <taxon>Atherinomorphae</taxon>
        <taxon>Cyprinodontiformes</taxon>
        <taxon>Goodeidae</taxon>
        <taxon>Ilyodon</taxon>
    </lineage>
</organism>
<dbReference type="EMBL" id="JAHRIQ010086962">
    <property type="protein sequence ID" value="MEQ2249851.1"/>
    <property type="molecule type" value="Genomic_DNA"/>
</dbReference>
<name>A0ABV0UYI1_9TELE</name>
<comment type="caution">
    <text evidence="1">The sequence shown here is derived from an EMBL/GenBank/DDBJ whole genome shotgun (WGS) entry which is preliminary data.</text>
</comment>
<reference evidence="1 2" key="1">
    <citation type="submission" date="2021-06" db="EMBL/GenBank/DDBJ databases">
        <authorList>
            <person name="Palmer J.M."/>
        </authorList>
    </citation>
    <scope>NUCLEOTIDE SEQUENCE [LARGE SCALE GENOMIC DNA]</scope>
    <source>
        <strain evidence="2">if_2019</strain>
        <tissue evidence="1">Muscle</tissue>
    </source>
</reference>
<gene>
    <name evidence="1" type="ORF">ILYODFUR_033775</name>
</gene>
<evidence type="ECO:0000313" key="1">
    <source>
        <dbReference type="EMBL" id="MEQ2249851.1"/>
    </source>
</evidence>